<evidence type="ECO:0000313" key="3">
    <source>
        <dbReference type="Proteomes" id="UP000054564"/>
    </source>
</evidence>
<feature type="compositionally biased region" description="Polar residues" evidence="1">
    <location>
        <begin position="61"/>
        <end position="74"/>
    </location>
</feature>
<keyword evidence="3" id="KW-1185">Reference proteome</keyword>
<proteinExistence type="predicted"/>
<dbReference type="EMBL" id="AJIL01000263">
    <property type="protein sequence ID" value="KNE90329.1"/>
    <property type="molecule type" value="Genomic_DNA"/>
</dbReference>
<protein>
    <submittedName>
        <fullName evidence="2">Uncharacterized protein</fullName>
    </submittedName>
</protein>
<dbReference type="Proteomes" id="UP000054564">
    <property type="component" value="Unassembled WGS sequence"/>
</dbReference>
<dbReference type="AlphaFoldDB" id="A0A0L0UU93"/>
<comment type="caution">
    <text evidence="2">The sequence shown here is derived from an EMBL/GenBank/DDBJ whole genome shotgun (WGS) entry which is preliminary data.</text>
</comment>
<feature type="region of interest" description="Disordered" evidence="1">
    <location>
        <begin position="1"/>
        <end position="107"/>
    </location>
</feature>
<name>A0A0L0UU93_9BASI</name>
<evidence type="ECO:0000313" key="2">
    <source>
        <dbReference type="EMBL" id="KNE90329.1"/>
    </source>
</evidence>
<sequence>MGNLNPTGLGGKLWQDPEPTRNPPQPKYNCGFGHKYWTNPNLFIKPRTSNEQAPACHSGDDVSQNSIDQRSNSDLALPSELSLDHQQSRSSNNNHLSSKDKDFKSSQFNKTIKSNLLDRITSTSQDLNRSV</sequence>
<organism evidence="2 3">
    <name type="scientific">Puccinia striiformis f. sp. tritici PST-78</name>
    <dbReference type="NCBI Taxonomy" id="1165861"/>
    <lineage>
        <taxon>Eukaryota</taxon>
        <taxon>Fungi</taxon>
        <taxon>Dikarya</taxon>
        <taxon>Basidiomycota</taxon>
        <taxon>Pucciniomycotina</taxon>
        <taxon>Pucciniomycetes</taxon>
        <taxon>Pucciniales</taxon>
        <taxon>Pucciniaceae</taxon>
        <taxon>Puccinia</taxon>
    </lineage>
</organism>
<accession>A0A0L0UU93</accession>
<evidence type="ECO:0000256" key="1">
    <source>
        <dbReference type="SAM" id="MobiDB-lite"/>
    </source>
</evidence>
<gene>
    <name evidence="2" type="ORF">PSTG_16232</name>
</gene>
<reference evidence="3" key="1">
    <citation type="submission" date="2014-03" db="EMBL/GenBank/DDBJ databases">
        <title>The Genome Sequence of Puccinia striiformis f. sp. tritici PST-78.</title>
        <authorList>
            <consortium name="The Broad Institute Genome Sequencing Platform"/>
            <person name="Cuomo C."/>
            <person name="Hulbert S."/>
            <person name="Chen X."/>
            <person name="Walker B."/>
            <person name="Young S.K."/>
            <person name="Zeng Q."/>
            <person name="Gargeya S."/>
            <person name="Fitzgerald M."/>
            <person name="Haas B."/>
            <person name="Abouelleil A."/>
            <person name="Alvarado L."/>
            <person name="Arachchi H.M."/>
            <person name="Berlin A.M."/>
            <person name="Chapman S.B."/>
            <person name="Goldberg J."/>
            <person name="Griggs A."/>
            <person name="Gujja S."/>
            <person name="Hansen M."/>
            <person name="Howarth C."/>
            <person name="Imamovic A."/>
            <person name="Larimer J."/>
            <person name="McCowan C."/>
            <person name="Montmayeur A."/>
            <person name="Murphy C."/>
            <person name="Neiman D."/>
            <person name="Pearson M."/>
            <person name="Priest M."/>
            <person name="Roberts A."/>
            <person name="Saif S."/>
            <person name="Shea T."/>
            <person name="Sisk P."/>
            <person name="Sykes S."/>
            <person name="Wortman J."/>
            <person name="Nusbaum C."/>
            <person name="Birren B."/>
        </authorList>
    </citation>
    <scope>NUCLEOTIDE SEQUENCE [LARGE SCALE GENOMIC DNA]</scope>
    <source>
        <strain evidence="3">race PST-78</strain>
    </source>
</reference>